<dbReference type="OrthoDB" id="9789980at2"/>
<evidence type="ECO:0000313" key="2">
    <source>
        <dbReference type="Proteomes" id="UP000035199"/>
    </source>
</evidence>
<dbReference type="InterPro" id="IPR025335">
    <property type="entry name" value="DUF4241"/>
</dbReference>
<dbReference type="Pfam" id="PF14025">
    <property type="entry name" value="DUF4241"/>
    <property type="match status" value="1"/>
</dbReference>
<dbReference type="RefSeq" id="WP_047262341.1">
    <property type="nucleotide sequence ID" value="NZ_CP011542.1"/>
</dbReference>
<gene>
    <name evidence="1" type="ORF">CMUST_09850</name>
</gene>
<keyword evidence="2" id="KW-1185">Reference proteome</keyword>
<dbReference type="EMBL" id="CP011542">
    <property type="protein sequence ID" value="AKK06286.1"/>
    <property type="molecule type" value="Genomic_DNA"/>
</dbReference>
<dbReference type="AlphaFoldDB" id="A0A0G3GYQ1"/>
<evidence type="ECO:0000313" key="1">
    <source>
        <dbReference type="EMBL" id="AKK06286.1"/>
    </source>
</evidence>
<dbReference type="Proteomes" id="UP000035199">
    <property type="component" value="Chromosome"/>
</dbReference>
<accession>A0A0G3GYQ1</accession>
<organism evidence="1 2">
    <name type="scientific">Corynebacterium mustelae</name>
    <dbReference type="NCBI Taxonomy" id="571915"/>
    <lineage>
        <taxon>Bacteria</taxon>
        <taxon>Bacillati</taxon>
        <taxon>Actinomycetota</taxon>
        <taxon>Actinomycetes</taxon>
        <taxon>Mycobacteriales</taxon>
        <taxon>Corynebacteriaceae</taxon>
        <taxon>Corynebacterium</taxon>
    </lineage>
</organism>
<dbReference type="STRING" id="571915.CMUST_09850"/>
<proteinExistence type="predicted"/>
<dbReference type="PATRIC" id="fig|571915.4.peg.2088"/>
<reference evidence="2" key="2">
    <citation type="submission" date="2015-05" db="EMBL/GenBank/DDBJ databases">
        <title>Complete genome sequence of Corynebacterium mustelae DSM 45274, isolated from various tissues of a male ferret with lethal sepsis.</title>
        <authorList>
            <person name="Ruckert C."/>
            <person name="Albersmeier A."/>
            <person name="Winkler A."/>
            <person name="Tauch A."/>
        </authorList>
    </citation>
    <scope>NUCLEOTIDE SEQUENCE [LARGE SCALE GENOMIC DNA]</scope>
    <source>
        <strain evidence="2">DSM 45274</strain>
    </source>
</reference>
<sequence length="226" mass="24664">MRERPCYAYADRAADTVMGATYRLEQIPVGKVLLTSGLIEACDPFVSLGDAGYYSAPKGEFTVLATVAHTTENKEPDPRVAYLSVVFSDDPAVRFEDATPLNVDQDKAADEEWVFGVGVDAGIVAFVDRIAAESMKKHIEENDIDFVDTLTDHHQPDSWFSLLENPDHYAHSVANVPLPFVTGGENVVMSFSGWGDGFYPVLAGFSADGDLVSYHIDLHMVDTPAT</sequence>
<protein>
    <submittedName>
        <fullName evidence="1">Putative DUF4241 family protein</fullName>
    </submittedName>
</protein>
<reference evidence="1 2" key="1">
    <citation type="journal article" date="2015" name="Genome Announc.">
        <title>Complete Genome Sequence of the Type Strain Corynebacterium mustelae DSM 45274, Isolated from Various Tissues of a Male Ferret with Lethal Sepsis.</title>
        <authorList>
            <person name="Ruckert C."/>
            <person name="Eimer J."/>
            <person name="Winkler A."/>
            <person name="Tauch A."/>
        </authorList>
    </citation>
    <scope>NUCLEOTIDE SEQUENCE [LARGE SCALE GENOMIC DNA]</scope>
    <source>
        <strain evidence="1 2">DSM 45274</strain>
    </source>
</reference>
<dbReference type="KEGG" id="cmv:CMUST_09850"/>
<name>A0A0G3GYQ1_9CORY</name>